<dbReference type="InterPro" id="IPR040457">
    <property type="entry name" value="GCP_C"/>
</dbReference>
<evidence type="ECO:0000256" key="1">
    <source>
        <dbReference type="ARBA" id="ARBA00010337"/>
    </source>
</evidence>
<keyword evidence="11" id="KW-1185">Reference proteome</keyword>
<reference evidence="10 11" key="1">
    <citation type="submission" date="2019-09" db="EMBL/GenBank/DDBJ databases">
        <title>Draft genome of the ectomycorrhizal ascomycete Sphaerosporella brunnea.</title>
        <authorList>
            <consortium name="DOE Joint Genome Institute"/>
            <person name="Benucci G.M."/>
            <person name="Marozzi G."/>
            <person name="Antonielli L."/>
            <person name="Sanchez S."/>
            <person name="Marco P."/>
            <person name="Wang X."/>
            <person name="Falini L.B."/>
            <person name="Barry K."/>
            <person name="Haridas S."/>
            <person name="Lipzen A."/>
            <person name="Labutti K."/>
            <person name="Grigoriev I.V."/>
            <person name="Murat C."/>
            <person name="Martin F."/>
            <person name="Albertini E."/>
            <person name="Donnini D."/>
            <person name="Bonito G."/>
        </authorList>
    </citation>
    <scope>NUCLEOTIDE SEQUENCE [LARGE SCALE GENOMIC DNA]</scope>
    <source>
        <strain evidence="10 11">Sb_GMNB300</strain>
    </source>
</reference>
<dbReference type="Pfam" id="PF17681">
    <property type="entry name" value="GCP_N_terminal"/>
    <property type="match status" value="1"/>
</dbReference>
<feature type="region of interest" description="Disordered" evidence="6">
    <location>
        <begin position="180"/>
        <end position="200"/>
    </location>
</feature>
<dbReference type="InterPro" id="IPR032797">
    <property type="entry name" value="Mod21_N"/>
</dbReference>
<comment type="similarity">
    <text evidence="1 5">Belongs to the TUBGCP family.</text>
</comment>
<dbReference type="GO" id="GO:0000922">
    <property type="term" value="C:spindle pole"/>
    <property type="evidence" value="ECO:0007669"/>
    <property type="project" value="InterPro"/>
</dbReference>
<dbReference type="PANTHER" id="PTHR19302">
    <property type="entry name" value="GAMMA TUBULIN COMPLEX PROTEIN"/>
    <property type="match status" value="1"/>
</dbReference>
<dbReference type="GO" id="GO:0005874">
    <property type="term" value="C:microtubule"/>
    <property type="evidence" value="ECO:0007669"/>
    <property type="project" value="UniProtKB-KW"/>
</dbReference>
<comment type="caution">
    <text evidence="10">The sequence shown here is derived from an EMBL/GenBank/DDBJ whole genome shotgun (WGS) entry which is preliminary data.</text>
</comment>
<keyword evidence="3 5" id="KW-0493">Microtubule</keyword>
<dbReference type="InterPro" id="IPR042241">
    <property type="entry name" value="GCP_C_sf"/>
</dbReference>
<dbReference type="GO" id="GO:0051321">
    <property type="term" value="P:meiotic cell cycle"/>
    <property type="evidence" value="ECO:0007669"/>
    <property type="project" value="TreeGrafter"/>
</dbReference>
<evidence type="ECO:0000256" key="6">
    <source>
        <dbReference type="SAM" id="MobiDB-lite"/>
    </source>
</evidence>
<dbReference type="InterPro" id="IPR059169">
    <property type="entry name" value="GCP5_N_ext"/>
</dbReference>
<dbReference type="OrthoDB" id="66546at2759"/>
<feature type="domain" description="Gamma tubulin complex component C-terminal" evidence="7">
    <location>
        <begin position="589"/>
        <end position="823"/>
    </location>
</feature>
<feature type="region of interest" description="Disordered" evidence="6">
    <location>
        <begin position="818"/>
        <end position="873"/>
    </location>
</feature>
<evidence type="ECO:0000256" key="3">
    <source>
        <dbReference type="ARBA" id="ARBA00022701"/>
    </source>
</evidence>
<feature type="compositionally biased region" description="Acidic residues" evidence="6">
    <location>
        <begin position="863"/>
        <end position="872"/>
    </location>
</feature>
<dbReference type="InterPro" id="IPR007259">
    <property type="entry name" value="GCP"/>
</dbReference>
<dbReference type="GO" id="GO:0031122">
    <property type="term" value="P:cytoplasmic microtubule organization"/>
    <property type="evidence" value="ECO:0007669"/>
    <property type="project" value="TreeGrafter"/>
</dbReference>
<evidence type="ECO:0000259" key="7">
    <source>
        <dbReference type="Pfam" id="PF04130"/>
    </source>
</evidence>
<dbReference type="GO" id="GO:0007020">
    <property type="term" value="P:microtubule nucleation"/>
    <property type="evidence" value="ECO:0007669"/>
    <property type="project" value="InterPro"/>
</dbReference>
<feature type="domain" description="Gamma tubulin complex component protein N-terminal" evidence="9">
    <location>
        <begin position="267"/>
        <end position="582"/>
    </location>
</feature>
<dbReference type="InParanoid" id="A0A5J5ER57"/>
<dbReference type="GO" id="GO:0005816">
    <property type="term" value="C:spindle pole body"/>
    <property type="evidence" value="ECO:0007669"/>
    <property type="project" value="UniProtKB-ARBA"/>
</dbReference>
<dbReference type="EMBL" id="VXIS01000150">
    <property type="protein sequence ID" value="KAA8900753.1"/>
    <property type="molecule type" value="Genomic_DNA"/>
</dbReference>
<dbReference type="GO" id="GO:0051011">
    <property type="term" value="F:microtubule minus-end binding"/>
    <property type="evidence" value="ECO:0007669"/>
    <property type="project" value="TreeGrafter"/>
</dbReference>
<keyword evidence="4 5" id="KW-0206">Cytoskeleton</keyword>
<evidence type="ECO:0000256" key="2">
    <source>
        <dbReference type="ARBA" id="ARBA00022490"/>
    </source>
</evidence>
<comment type="subcellular location">
    <subcellularLocation>
        <location evidence="5">Cytoplasm</location>
        <location evidence="5">Cytoskeleton</location>
        <location evidence="5">Microtubule organizing center</location>
    </subcellularLocation>
</comment>
<evidence type="ECO:0000313" key="11">
    <source>
        <dbReference type="Proteomes" id="UP000326924"/>
    </source>
</evidence>
<evidence type="ECO:0000256" key="4">
    <source>
        <dbReference type="ARBA" id="ARBA00023212"/>
    </source>
</evidence>
<name>A0A5J5ER57_9PEZI</name>
<evidence type="ECO:0000259" key="9">
    <source>
        <dbReference type="Pfam" id="PF17681"/>
    </source>
</evidence>
<dbReference type="GO" id="GO:0051225">
    <property type="term" value="P:spindle assembly"/>
    <property type="evidence" value="ECO:0007669"/>
    <property type="project" value="TreeGrafter"/>
</dbReference>
<dbReference type="GO" id="GO:0043015">
    <property type="term" value="F:gamma-tubulin binding"/>
    <property type="evidence" value="ECO:0007669"/>
    <property type="project" value="InterPro"/>
</dbReference>
<dbReference type="GO" id="GO:0000278">
    <property type="term" value="P:mitotic cell cycle"/>
    <property type="evidence" value="ECO:0007669"/>
    <property type="project" value="TreeGrafter"/>
</dbReference>
<dbReference type="Proteomes" id="UP000326924">
    <property type="component" value="Unassembled WGS sequence"/>
</dbReference>
<dbReference type="Gene3D" id="1.20.120.1900">
    <property type="entry name" value="Gamma-tubulin complex, C-terminal domain"/>
    <property type="match status" value="1"/>
</dbReference>
<dbReference type="Pfam" id="PF04130">
    <property type="entry name" value="GCP_C_terminal"/>
    <property type="match status" value="1"/>
</dbReference>
<gene>
    <name evidence="10" type="ORF">FN846DRAFT_958267</name>
</gene>
<dbReference type="Pfam" id="PF14609">
    <property type="entry name" value="GCP5-Mod21_N"/>
    <property type="match status" value="1"/>
</dbReference>
<dbReference type="AlphaFoldDB" id="A0A5J5ER57"/>
<sequence length="925" mass="104037">MTTVQLKLKALVERLIEHETGLTAENDEENFNIARKYTLNKFKTHKFGRTNQFDVISRLEGLEEKFRILNAEPLANALESRIDELKSLTDIRGANNFVPETLQLLLELSDEPLKKTRLSDFDKLKRSPPPKELTWADIIAEEPLEGDIWQDVDFAAESSDAWSGDEMVLPIRERLRRAGKDVKNTSTAKRRKRRRAFDDHSSDEEEKYRVMGVDGLVVEGDKEGLESLKSAQYWERKVEATEKGVDVALGAPTNLDDVWIVSELQALREVIFMLLGHPCALLRKGHEGDKSIVWIDPMVFGKRFVLRHTSLGGFESVLGWFAAKGTSLNRIRAFTQATEESPERQSFIASVEDKLAELDKKLIAIEAKYVGKGAAETVSLIALQSQLEPLVSPFDTLCRIIQSLNNSSHLEQLYLSACALQSTGNIPSYTFIATIFFSCLRTYLRPIRQWMEAGVMPPTDDFLVSQTVPDDTLELGTFWHSQFQLRRTSHGSLSAPCFVHPVAQRILTTGKSVIFLKHLIGSSSLPEAAVGVNDHTEITFSDVCVPGADLAPFSSLFLAAFNRWIGARHHSISARLRRHLFDSCGLWRSLDALDLVFFARNGYVFETLAQGIFEKLDRKAATWSDRFLLTEQIQSVFSSTPEVDSHRLRMGVKTRDLFARRADTAGRKNVDTLSNIEVDYRLPWPVVNILRPSTTFPTYRRVFTFLLQLRRARYLLERIRRNVNAEKTFLALKQRFLWFSATVVMYVTDLVLRPLTERLRRDMANADDIDAMVAVHDSFVTKVGEWCLLGPKLKPIHDAIISVLNLAVTFVRMHDSTFRTETADPPSPRRRRRAADEDVESSDDDAPPPPSPGSSAARSVVLEDGEGEDDGEDRLGKMLEEMVGLTTFVKEGLRGVARAGVMPHLEMLAEALEGYGAGNVAGVAA</sequence>
<feature type="compositionally biased region" description="Acidic residues" evidence="6">
    <location>
        <begin position="837"/>
        <end position="846"/>
    </location>
</feature>
<dbReference type="PANTHER" id="PTHR19302:SF33">
    <property type="entry name" value="GAMMA-TUBULIN COMPLEX COMPONENT 5"/>
    <property type="match status" value="1"/>
</dbReference>
<keyword evidence="2 5" id="KW-0963">Cytoplasm</keyword>
<accession>A0A5J5ER57</accession>
<feature type="domain" description="Gamma-Tubulin ring complex non-core subunit mod21 N-terminal" evidence="8">
    <location>
        <begin position="68"/>
        <end position="160"/>
    </location>
</feature>
<dbReference type="CDD" id="cd22572">
    <property type="entry name" value="GCP5_NTD"/>
    <property type="match status" value="1"/>
</dbReference>
<evidence type="ECO:0000256" key="5">
    <source>
        <dbReference type="RuleBase" id="RU363050"/>
    </source>
</evidence>
<dbReference type="GO" id="GO:0000930">
    <property type="term" value="C:gamma-tubulin complex"/>
    <property type="evidence" value="ECO:0007669"/>
    <property type="project" value="TreeGrafter"/>
</dbReference>
<evidence type="ECO:0000259" key="8">
    <source>
        <dbReference type="Pfam" id="PF14609"/>
    </source>
</evidence>
<dbReference type="InterPro" id="IPR041470">
    <property type="entry name" value="GCP_N"/>
</dbReference>
<organism evidence="10 11">
    <name type="scientific">Sphaerosporella brunnea</name>
    <dbReference type="NCBI Taxonomy" id="1250544"/>
    <lineage>
        <taxon>Eukaryota</taxon>
        <taxon>Fungi</taxon>
        <taxon>Dikarya</taxon>
        <taxon>Ascomycota</taxon>
        <taxon>Pezizomycotina</taxon>
        <taxon>Pezizomycetes</taxon>
        <taxon>Pezizales</taxon>
        <taxon>Pyronemataceae</taxon>
        <taxon>Sphaerosporella</taxon>
    </lineage>
</organism>
<proteinExistence type="inferred from homology"/>
<protein>
    <recommendedName>
        <fullName evidence="5">Spindle pole body component</fullName>
    </recommendedName>
</protein>
<evidence type="ECO:0000313" key="10">
    <source>
        <dbReference type="EMBL" id="KAA8900753.1"/>
    </source>
</evidence>